<keyword evidence="8" id="KW-1133">Transmembrane helix</keyword>
<dbReference type="PROSITE" id="PS51837">
    <property type="entry name" value="LITAF"/>
    <property type="match status" value="1"/>
</dbReference>
<dbReference type="InterPro" id="IPR006629">
    <property type="entry name" value="LITAF"/>
</dbReference>
<dbReference type="GeneID" id="108436389"/>
<dbReference type="AlphaFoldDB" id="A0AAR2J955"/>
<accession>A0AAR2J955</accession>
<feature type="domain" description="LITAF" evidence="9">
    <location>
        <begin position="35"/>
        <end position="118"/>
    </location>
</feature>
<name>A0AAR2J955_PYGNA</name>
<keyword evidence="11" id="KW-1185">Reference proteome</keyword>
<evidence type="ECO:0000313" key="11">
    <source>
        <dbReference type="Proteomes" id="UP001501920"/>
    </source>
</evidence>
<dbReference type="GeneTree" id="ENSGT01030000234810"/>
<comment type="subcellular location">
    <subcellularLocation>
        <location evidence="1">Endosome membrane</location>
        <topology evidence="1">Peripheral membrane protein</topology>
        <orientation evidence="1">Cytoplasmic side</orientation>
    </subcellularLocation>
    <subcellularLocation>
        <location evidence="2">Late endosome membrane</location>
    </subcellularLocation>
    <subcellularLocation>
        <location evidence="3">Lysosome membrane</location>
        <topology evidence="3">Peripheral membrane protein</topology>
        <orientation evidence="3">Cytoplasmic side</orientation>
    </subcellularLocation>
</comment>
<keyword evidence="7 8" id="KW-0472">Membrane</keyword>
<keyword evidence="6" id="KW-0862">Zinc</keyword>
<dbReference type="PANTHER" id="PTHR23292">
    <property type="entry name" value="LIPOPOLYSACCHARIDE-INDUCED TUMOR NECROSIS FACTOR-ALPHA FACTOR"/>
    <property type="match status" value="1"/>
</dbReference>
<evidence type="ECO:0000256" key="5">
    <source>
        <dbReference type="ARBA" id="ARBA00022723"/>
    </source>
</evidence>
<keyword evidence="5" id="KW-0479">Metal-binding</keyword>
<dbReference type="Pfam" id="PF10601">
    <property type="entry name" value="zf-LITAF-like"/>
    <property type="match status" value="1"/>
</dbReference>
<dbReference type="InterPro" id="IPR037519">
    <property type="entry name" value="LITAF_fam"/>
</dbReference>
<reference evidence="10" key="3">
    <citation type="submission" date="2025-09" db="UniProtKB">
        <authorList>
            <consortium name="Ensembl"/>
        </authorList>
    </citation>
    <scope>IDENTIFICATION</scope>
</reference>
<reference evidence="10" key="2">
    <citation type="submission" date="2025-08" db="UniProtKB">
        <authorList>
            <consortium name="Ensembl"/>
        </authorList>
    </citation>
    <scope>IDENTIFICATION</scope>
</reference>
<comment type="similarity">
    <text evidence="4">Belongs to the CDIP1/LITAF family.</text>
</comment>
<evidence type="ECO:0000259" key="9">
    <source>
        <dbReference type="PROSITE" id="PS51837"/>
    </source>
</evidence>
<dbReference type="PANTHER" id="PTHR23292:SF46">
    <property type="entry name" value="LIPOPOLYSACCHARIDE-INDUCED TUMOR NECROSIS FACTOR-ALPHA FACTOR HOMOLOG"/>
    <property type="match status" value="1"/>
</dbReference>
<proteinExistence type="inferred from homology"/>
<dbReference type="Proteomes" id="UP001501920">
    <property type="component" value="Chromosome 12"/>
</dbReference>
<evidence type="ECO:0000256" key="6">
    <source>
        <dbReference type="ARBA" id="ARBA00022833"/>
    </source>
</evidence>
<dbReference type="GO" id="GO:0098560">
    <property type="term" value="C:cytoplasmic side of late endosome membrane"/>
    <property type="evidence" value="ECO:0007669"/>
    <property type="project" value="TreeGrafter"/>
</dbReference>
<dbReference type="Ensembl" id="ENSPNAT00000073781.1">
    <property type="protein sequence ID" value="ENSPNAP00000046862.1"/>
    <property type="gene ID" value="ENSPNAG00000030680.1"/>
</dbReference>
<dbReference type="SMART" id="SM00714">
    <property type="entry name" value="LITAF"/>
    <property type="match status" value="1"/>
</dbReference>
<dbReference type="GO" id="GO:0005634">
    <property type="term" value="C:nucleus"/>
    <property type="evidence" value="ECO:0007669"/>
    <property type="project" value="TreeGrafter"/>
</dbReference>
<feature type="transmembrane region" description="Helical" evidence="8">
    <location>
        <begin position="72"/>
        <end position="96"/>
    </location>
</feature>
<reference evidence="10 11" key="1">
    <citation type="submission" date="2020-10" db="EMBL/GenBank/DDBJ databases">
        <title>Pygocentrus nattereri (red-bellied piranha) genome, fPygNat1, primary haplotype.</title>
        <authorList>
            <person name="Myers G."/>
            <person name="Meyer A."/>
            <person name="Karagic N."/>
            <person name="Pippel M."/>
            <person name="Winkler S."/>
            <person name="Tracey A."/>
            <person name="Wood J."/>
            <person name="Formenti G."/>
            <person name="Howe K."/>
            <person name="Fedrigo O."/>
            <person name="Jarvis E.D."/>
        </authorList>
    </citation>
    <scope>NUCLEOTIDE SEQUENCE [LARGE SCALE GENOMIC DNA]</scope>
</reference>
<evidence type="ECO:0000256" key="4">
    <source>
        <dbReference type="ARBA" id="ARBA00005975"/>
    </source>
</evidence>
<evidence type="ECO:0000256" key="1">
    <source>
        <dbReference type="ARBA" id="ARBA00004125"/>
    </source>
</evidence>
<dbReference type="GO" id="GO:0098574">
    <property type="term" value="C:cytoplasmic side of lysosomal membrane"/>
    <property type="evidence" value="ECO:0007669"/>
    <property type="project" value="TreeGrafter"/>
</dbReference>
<dbReference type="RefSeq" id="XP_017568328.1">
    <property type="nucleotide sequence ID" value="XM_017712839.2"/>
</dbReference>
<keyword evidence="8" id="KW-0812">Transmembrane</keyword>
<sequence>MAMIIQPMPEPMVVVQPAMVQPVMVQPIHQPVIQQPPGPVVIRPPLKDRPGRMKCTCCHQEMVTVTRGVNGVLTWTIFGTLLVCGIWPLCLIPFCVKSCKDIEHTCPSCQNVVYIHKRM</sequence>
<dbReference type="GO" id="GO:0008270">
    <property type="term" value="F:zinc ion binding"/>
    <property type="evidence" value="ECO:0007669"/>
    <property type="project" value="TreeGrafter"/>
</dbReference>
<protein>
    <recommendedName>
        <fullName evidence="9">LITAF domain-containing protein</fullName>
    </recommendedName>
</protein>
<evidence type="ECO:0000313" key="10">
    <source>
        <dbReference type="Ensembl" id="ENSPNAP00000046862.1"/>
    </source>
</evidence>
<evidence type="ECO:0000256" key="2">
    <source>
        <dbReference type="ARBA" id="ARBA00004414"/>
    </source>
</evidence>
<organism evidence="10 11">
    <name type="scientific">Pygocentrus nattereri</name>
    <name type="common">Red-bellied piranha</name>
    <dbReference type="NCBI Taxonomy" id="42514"/>
    <lineage>
        <taxon>Eukaryota</taxon>
        <taxon>Metazoa</taxon>
        <taxon>Chordata</taxon>
        <taxon>Craniata</taxon>
        <taxon>Vertebrata</taxon>
        <taxon>Euteleostomi</taxon>
        <taxon>Actinopterygii</taxon>
        <taxon>Neopterygii</taxon>
        <taxon>Teleostei</taxon>
        <taxon>Ostariophysi</taxon>
        <taxon>Characiformes</taxon>
        <taxon>Characoidei</taxon>
        <taxon>Pygocentrus</taxon>
    </lineage>
</organism>
<evidence type="ECO:0000256" key="7">
    <source>
        <dbReference type="ARBA" id="ARBA00023136"/>
    </source>
</evidence>
<evidence type="ECO:0000256" key="8">
    <source>
        <dbReference type="SAM" id="Phobius"/>
    </source>
</evidence>
<evidence type="ECO:0000256" key="3">
    <source>
        <dbReference type="ARBA" id="ARBA00004630"/>
    </source>
</evidence>